<dbReference type="AlphaFoldDB" id="A0A7L8AEK8"/>
<dbReference type="SUPFAM" id="SSF56784">
    <property type="entry name" value="HAD-like"/>
    <property type="match status" value="1"/>
</dbReference>
<dbReference type="OrthoDB" id="9814970at2"/>
<dbReference type="Gene3D" id="3.30.1240.10">
    <property type="match status" value="1"/>
</dbReference>
<dbReference type="Proteomes" id="UP000516764">
    <property type="component" value="Chromosome"/>
</dbReference>
<keyword evidence="2" id="KW-1185">Reference proteome</keyword>
<dbReference type="Gene3D" id="3.40.50.1000">
    <property type="entry name" value="HAD superfamily/HAD-like"/>
    <property type="match status" value="1"/>
</dbReference>
<dbReference type="InterPro" id="IPR006379">
    <property type="entry name" value="HAD-SF_hydro_IIB"/>
</dbReference>
<dbReference type="GO" id="GO:0016791">
    <property type="term" value="F:phosphatase activity"/>
    <property type="evidence" value="ECO:0007669"/>
    <property type="project" value="TreeGrafter"/>
</dbReference>
<keyword evidence="1" id="KW-0378">Hydrolase</keyword>
<name>A0A7L8AEK8_9FLAO</name>
<reference evidence="1 2" key="1">
    <citation type="journal article" date="2016" name="Int. J. Syst. Evol. Microbiol.">
        <title>Polaribacter haliotis sp. nov., isolated from the gut of abalone Haliotis discus hannai.</title>
        <authorList>
            <person name="Kim Y.O."/>
            <person name="Park I.S."/>
            <person name="Park S."/>
            <person name="Nam B.H."/>
            <person name="Park J.M."/>
            <person name="Kim D.G."/>
            <person name="Yoon J.H."/>
        </authorList>
    </citation>
    <scope>NUCLEOTIDE SEQUENCE [LARGE SCALE GENOMIC DNA]</scope>
    <source>
        <strain evidence="1 2">KCTC 52418</strain>
    </source>
</reference>
<dbReference type="GO" id="GO:0005829">
    <property type="term" value="C:cytosol"/>
    <property type="evidence" value="ECO:0007669"/>
    <property type="project" value="TreeGrafter"/>
</dbReference>
<dbReference type="RefSeq" id="WP_088354009.1">
    <property type="nucleotide sequence ID" value="NZ_CP061813.1"/>
</dbReference>
<evidence type="ECO:0000313" key="2">
    <source>
        <dbReference type="Proteomes" id="UP000516764"/>
    </source>
</evidence>
<dbReference type="SFLD" id="SFLDG01144">
    <property type="entry name" value="C2.B.4:_PGP_Like"/>
    <property type="match status" value="1"/>
</dbReference>
<dbReference type="CDD" id="cd07518">
    <property type="entry name" value="HAD_YbiV-Like"/>
    <property type="match status" value="1"/>
</dbReference>
<gene>
    <name evidence="1" type="ORF">H9I45_13640</name>
</gene>
<accession>A0A7L8AEK8</accession>
<dbReference type="NCBIfam" id="TIGR00099">
    <property type="entry name" value="Cof-subfamily"/>
    <property type="match status" value="1"/>
</dbReference>
<dbReference type="KEGG" id="phal:H9I45_13640"/>
<dbReference type="Pfam" id="PF08282">
    <property type="entry name" value="Hydrolase_3"/>
    <property type="match status" value="1"/>
</dbReference>
<proteinExistence type="predicted"/>
<dbReference type="PANTHER" id="PTHR10000:SF8">
    <property type="entry name" value="HAD SUPERFAMILY HYDROLASE-LIKE, TYPE 3"/>
    <property type="match status" value="1"/>
</dbReference>
<protein>
    <submittedName>
        <fullName evidence="1">Cof-type HAD-IIB family hydrolase</fullName>
    </submittedName>
</protein>
<dbReference type="PROSITE" id="PS01228">
    <property type="entry name" value="COF_1"/>
    <property type="match status" value="1"/>
</dbReference>
<dbReference type="SFLD" id="SFLDG01140">
    <property type="entry name" value="C2.B:_Phosphomannomutase_and_P"/>
    <property type="match status" value="1"/>
</dbReference>
<dbReference type="NCBIfam" id="TIGR01484">
    <property type="entry name" value="HAD-SF-IIB"/>
    <property type="match status" value="1"/>
</dbReference>
<dbReference type="InterPro" id="IPR023214">
    <property type="entry name" value="HAD_sf"/>
</dbReference>
<dbReference type="InterPro" id="IPR036412">
    <property type="entry name" value="HAD-like_sf"/>
</dbReference>
<dbReference type="EMBL" id="CP061813">
    <property type="protein sequence ID" value="QOD60374.1"/>
    <property type="molecule type" value="Genomic_DNA"/>
</dbReference>
<evidence type="ECO:0000313" key="1">
    <source>
        <dbReference type="EMBL" id="QOD60374.1"/>
    </source>
</evidence>
<dbReference type="InterPro" id="IPR000150">
    <property type="entry name" value="Cof"/>
</dbReference>
<dbReference type="SFLD" id="SFLDS00003">
    <property type="entry name" value="Haloacid_Dehalogenase"/>
    <property type="match status" value="1"/>
</dbReference>
<organism evidence="1 2">
    <name type="scientific">Polaribacter haliotis</name>
    <dbReference type="NCBI Taxonomy" id="1888915"/>
    <lineage>
        <taxon>Bacteria</taxon>
        <taxon>Pseudomonadati</taxon>
        <taxon>Bacteroidota</taxon>
        <taxon>Flavobacteriia</taxon>
        <taxon>Flavobacteriales</taxon>
        <taxon>Flavobacteriaceae</taxon>
    </lineage>
</organism>
<sequence>MNLEKIKLVVSDMDGTLLNSNNEVSPLFFELFQKLKEKKIHFCAASGRQYNSIVDKLAPIKDEIYVIAENGAIAKKGDEVLLLNSLDSDKIIDIIPTLRKIDGANMVLCSQDSAYIESKDARFINLFQEYYYSYQVVDDLIEVAKTTPVLKIAVYHFNSSEDFIYPEIKHLKNDYLLKVSGQNWLDISTGKANKGNALREVQKMVNVTKEETMVFGDYHNDIEMLQEAEFSFAMENAHKDIKEIANYETKSNNDLGVERVLEELVQIKK</sequence>
<dbReference type="GO" id="GO:0000287">
    <property type="term" value="F:magnesium ion binding"/>
    <property type="evidence" value="ECO:0007669"/>
    <property type="project" value="TreeGrafter"/>
</dbReference>
<dbReference type="PANTHER" id="PTHR10000">
    <property type="entry name" value="PHOSPHOSERINE PHOSPHATASE"/>
    <property type="match status" value="1"/>
</dbReference>